<gene>
    <name evidence="2" type="ORF">ERUC_LOCUS30253</name>
</gene>
<reference evidence="2 3" key="1">
    <citation type="submission" date="2022-03" db="EMBL/GenBank/DDBJ databases">
        <authorList>
            <person name="Macdonald S."/>
            <person name="Ahmed S."/>
            <person name="Newling K."/>
        </authorList>
    </citation>
    <scope>NUCLEOTIDE SEQUENCE [LARGE SCALE GENOMIC DNA]</scope>
</reference>
<dbReference type="InterPro" id="IPR016161">
    <property type="entry name" value="Ald_DH/histidinol_DH"/>
</dbReference>
<dbReference type="EMBL" id="CAKOAT010387377">
    <property type="protein sequence ID" value="CAH8364723.1"/>
    <property type="molecule type" value="Genomic_DNA"/>
</dbReference>
<feature type="domain" description="Aldehyde dehydrogenase" evidence="1">
    <location>
        <begin position="49"/>
        <end position="101"/>
    </location>
</feature>
<proteinExistence type="predicted"/>
<sequence length="145" mass="15650">MSCTWILGYTGKTFMNRARRYSSLAASLEGTITPPVKVQHTQLLINGKFIDSASGKKFPTLDPRTGEVIAQVAEGDVEDVNRAVVAARKAFDEGPWSRMTAYISPSSADQGEMLCSLNFASRVRGIEGGPARKQADVSIHLNSSS</sequence>
<keyword evidence="3" id="KW-1185">Reference proteome</keyword>
<protein>
    <recommendedName>
        <fullName evidence="1">Aldehyde dehydrogenase domain-containing protein</fullName>
    </recommendedName>
</protein>
<dbReference type="SUPFAM" id="SSF53720">
    <property type="entry name" value="ALDH-like"/>
    <property type="match status" value="1"/>
</dbReference>
<comment type="caution">
    <text evidence="2">The sequence shown here is derived from an EMBL/GenBank/DDBJ whole genome shotgun (WGS) entry which is preliminary data.</text>
</comment>
<evidence type="ECO:0000313" key="2">
    <source>
        <dbReference type="EMBL" id="CAH8364723.1"/>
    </source>
</evidence>
<organism evidence="2 3">
    <name type="scientific">Eruca vesicaria subsp. sativa</name>
    <name type="common">Garden rocket</name>
    <name type="synonym">Eruca sativa</name>
    <dbReference type="NCBI Taxonomy" id="29727"/>
    <lineage>
        <taxon>Eukaryota</taxon>
        <taxon>Viridiplantae</taxon>
        <taxon>Streptophyta</taxon>
        <taxon>Embryophyta</taxon>
        <taxon>Tracheophyta</taxon>
        <taxon>Spermatophyta</taxon>
        <taxon>Magnoliopsida</taxon>
        <taxon>eudicotyledons</taxon>
        <taxon>Gunneridae</taxon>
        <taxon>Pentapetalae</taxon>
        <taxon>rosids</taxon>
        <taxon>malvids</taxon>
        <taxon>Brassicales</taxon>
        <taxon>Brassicaceae</taxon>
        <taxon>Brassiceae</taxon>
        <taxon>Eruca</taxon>
    </lineage>
</organism>
<evidence type="ECO:0000313" key="3">
    <source>
        <dbReference type="Proteomes" id="UP001642260"/>
    </source>
</evidence>
<dbReference type="InterPro" id="IPR015590">
    <property type="entry name" value="Aldehyde_DH_dom"/>
</dbReference>
<dbReference type="Pfam" id="PF00171">
    <property type="entry name" value="Aldedh"/>
    <property type="match status" value="1"/>
</dbReference>
<dbReference type="AlphaFoldDB" id="A0ABC8L2R5"/>
<accession>A0ABC8L2R5</accession>
<dbReference type="PANTHER" id="PTHR11699">
    <property type="entry name" value="ALDEHYDE DEHYDROGENASE-RELATED"/>
    <property type="match status" value="1"/>
</dbReference>
<name>A0ABC8L2R5_ERUVS</name>
<dbReference type="Gene3D" id="3.40.605.10">
    <property type="entry name" value="Aldehyde Dehydrogenase, Chain A, domain 1"/>
    <property type="match status" value="1"/>
</dbReference>
<dbReference type="InterPro" id="IPR016162">
    <property type="entry name" value="Ald_DH_N"/>
</dbReference>
<dbReference type="Proteomes" id="UP001642260">
    <property type="component" value="Unassembled WGS sequence"/>
</dbReference>
<evidence type="ECO:0000259" key="1">
    <source>
        <dbReference type="Pfam" id="PF00171"/>
    </source>
</evidence>